<evidence type="ECO:0000259" key="14">
    <source>
        <dbReference type="Pfam" id="PF20260"/>
    </source>
</evidence>
<dbReference type="Gene3D" id="2.40.240.20">
    <property type="entry name" value="Hypothetical PUA domain-like, domain 1"/>
    <property type="match status" value="1"/>
</dbReference>
<dbReference type="RefSeq" id="WP_017841380.1">
    <property type="nucleotide sequence ID" value="NZ_CP035467.1"/>
</dbReference>
<dbReference type="InterPro" id="IPR046886">
    <property type="entry name" value="RsmE_MTase_dom"/>
</dbReference>
<comment type="function">
    <text evidence="10 12">Specifically methylates the N3 position of the uracil ring of uridine 1498 (m3U1498) in 16S rRNA. Acts on the fully assembled 30S ribosomal subunit.</text>
</comment>
<evidence type="ECO:0000256" key="11">
    <source>
        <dbReference type="ARBA" id="ARBA00047944"/>
    </source>
</evidence>
<dbReference type="SUPFAM" id="SSF75217">
    <property type="entry name" value="alpha/beta knot"/>
    <property type="match status" value="1"/>
</dbReference>
<dbReference type="OrthoDB" id="9815641at2"/>
<dbReference type="InterPro" id="IPR006700">
    <property type="entry name" value="RsmE"/>
</dbReference>
<dbReference type="NCBIfam" id="TIGR00046">
    <property type="entry name" value="RsmE family RNA methyltransferase"/>
    <property type="match status" value="1"/>
</dbReference>
<evidence type="ECO:0000256" key="9">
    <source>
        <dbReference type="ARBA" id="ARBA00022691"/>
    </source>
</evidence>
<sequence length="247" mass="27423">MRVSRLYVQEGLGKNRTVELDDDAAHYVRTVLRLKKDSSLIVFDGTGGEYTAVVAEASKKRVALDLGQWHDRKVESNLTINLGLAISRGDKMDWAVQKAVELGVNRITPLVTERCVVQLKGEKQQQRLTHWQKIVQHAVEQCGRTVLPVLNPIVDLTDWVDKQAGLRIFLDPYAETRLSELKPLNNQVTLLSGPEGGFADHERNIAKAEGFIPVRLGSRVLRTETAALASIASLQMLWGDFGGSTQS</sequence>
<comment type="catalytic activity">
    <reaction evidence="11 12">
        <text>uridine(1498) in 16S rRNA + S-adenosyl-L-methionine = N(3)-methyluridine(1498) in 16S rRNA + S-adenosyl-L-homocysteine + H(+)</text>
        <dbReference type="Rhea" id="RHEA:42920"/>
        <dbReference type="Rhea" id="RHEA-COMP:10283"/>
        <dbReference type="Rhea" id="RHEA-COMP:10284"/>
        <dbReference type="ChEBI" id="CHEBI:15378"/>
        <dbReference type="ChEBI" id="CHEBI:57856"/>
        <dbReference type="ChEBI" id="CHEBI:59789"/>
        <dbReference type="ChEBI" id="CHEBI:65315"/>
        <dbReference type="ChEBI" id="CHEBI:74502"/>
        <dbReference type="EC" id="2.1.1.193"/>
    </reaction>
</comment>
<keyword evidence="16" id="KW-1185">Reference proteome</keyword>
<dbReference type="SUPFAM" id="SSF88697">
    <property type="entry name" value="PUA domain-like"/>
    <property type="match status" value="1"/>
</dbReference>
<evidence type="ECO:0000256" key="12">
    <source>
        <dbReference type="PIRNR" id="PIRNR015601"/>
    </source>
</evidence>
<dbReference type="EC" id="2.1.1.193" evidence="3 12"/>
<keyword evidence="7 12" id="KW-0489">Methyltransferase</keyword>
<keyword evidence="6 12" id="KW-0698">rRNA processing</keyword>
<feature type="domain" description="Ribosomal RNA small subunit methyltransferase E PUA-like" evidence="14">
    <location>
        <begin position="20"/>
        <end position="64"/>
    </location>
</feature>
<dbReference type="InterPro" id="IPR046887">
    <property type="entry name" value="RsmE_PUA-like"/>
</dbReference>
<evidence type="ECO:0000256" key="4">
    <source>
        <dbReference type="ARBA" id="ARBA00013673"/>
    </source>
</evidence>
<evidence type="ECO:0000256" key="2">
    <source>
        <dbReference type="ARBA" id="ARBA00005528"/>
    </source>
</evidence>
<dbReference type="KEGG" id="mbur:EQU24_00545"/>
<dbReference type="GO" id="GO:0070475">
    <property type="term" value="P:rRNA base methylation"/>
    <property type="evidence" value="ECO:0007669"/>
    <property type="project" value="TreeGrafter"/>
</dbReference>
<keyword evidence="8 12" id="KW-0808">Transferase</keyword>
<dbReference type="GO" id="GO:0070042">
    <property type="term" value="F:rRNA (uridine-N3-)-methyltransferase activity"/>
    <property type="evidence" value="ECO:0007669"/>
    <property type="project" value="TreeGrafter"/>
</dbReference>
<protein>
    <recommendedName>
        <fullName evidence="4 12">Ribosomal RNA small subunit methyltransferase E</fullName>
        <ecNumber evidence="3 12">2.1.1.193</ecNumber>
    </recommendedName>
</protein>
<dbReference type="STRING" id="675511.GCA_000341735_02895"/>
<evidence type="ECO:0000256" key="3">
    <source>
        <dbReference type="ARBA" id="ARBA00012328"/>
    </source>
</evidence>
<evidence type="ECO:0000256" key="10">
    <source>
        <dbReference type="ARBA" id="ARBA00025699"/>
    </source>
</evidence>
<evidence type="ECO:0000313" key="16">
    <source>
        <dbReference type="Proteomes" id="UP000305881"/>
    </source>
</evidence>
<keyword evidence="9 12" id="KW-0949">S-adenosyl-L-methionine</keyword>
<dbReference type="InterPro" id="IPR015947">
    <property type="entry name" value="PUA-like_sf"/>
</dbReference>
<dbReference type="EMBL" id="CP035467">
    <property type="protein sequence ID" value="QCW80914.1"/>
    <property type="molecule type" value="Genomic_DNA"/>
</dbReference>
<dbReference type="Pfam" id="PF04452">
    <property type="entry name" value="Methyltrans_RNA"/>
    <property type="match status" value="1"/>
</dbReference>
<proteinExistence type="inferred from homology"/>
<evidence type="ECO:0000256" key="1">
    <source>
        <dbReference type="ARBA" id="ARBA00004496"/>
    </source>
</evidence>
<name>A0A4P9UIK6_METBY</name>
<dbReference type="GO" id="GO:0005737">
    <property type="term" value="C:cytoplasm"/>
    <property type="evidence" value="ECO:0007669"/>
    <property type="project" value="UniProtKB-SubCell"/>
</dbReference>
<comment type="similarity">
    <text evidence="2 12">Belongs to the RNA methyltransferase RsmE family.</text>
</comment>
<dbReference type="PANTHER" id="PTHR30027">
    <property type="entry name" value="RIBOSOMAL RNA SMALL SUBUNIT METHYLTRANSFERASE E"/>
    <property type="match status" value="1"/>
</dbReference>
<evidence type="ECO:0000256" key="5">
    <source>
        <dbReference type="ARBA" id="ARBA00022490"/>
    </source>
</evidence>
<evidence type="ECO:0000256" key="7">
    <source>
        <dbReference type="ARBA" id="ARBA00022603"/>
    </source>
</evidence>
<evidence type="ECO:0000256" key="6">
    <source>
        <dbReference type="ARBA" id="ARBA00022552"/>
    </source>
</evidence>
<dbReference type="PIRSF" id="PIRSF015601">
    <property type="entry name" value="MTase_slr0722"/>
    <property type="match status" value="1"/>
</dbReference>
<gene>
    <name evidence="15" type="ORF">EQU24_00545</name>
</gene>
<keyword evidence="5 12" id="KW-0963">Cytoplasm</keyword>
<reference evidence="16" key="1">
    <citation type="journal article" date="2019" name="J. Bacteriol.">
        <title>A Mutagenic Screen Identifies a TonB-Dependent Receptor Required for the Lanthanide Metal Switch in the Type I Methanotroph 'Methylotuvimicrobium buryatense' 5GB1C.</title>
        <authorList>
            <person name="Groom J.D."/>
            <person name="Ford S.M."/>
            <person name="Pesesky M.W."/>
            <person name="Lidstrom M.E."/>
        </authorList>
    </citation>
    <scope>NUCLEOTIDE SEQUENCE [LARGE SCALE GENOMIC DNA]</scope>
    <source>
        <strain evidence="16">5GB1C</strain>
    </source>
</reference>
<dbReference type="AlphaFoldDB" id="A0A4P9UIK6"/>
<comment type="subcellular location">
    <subcellularLocation>
        <location evidence="1 12">Cytoplasm</location>
    </subcellularLocation>
</comment>
<feature type="domain" description="Ribosomal RNA small subunit methyltransferase E methyltransferase" evidence="13">
    <location>
        <begin position="75"/>
        <end position="235"/>
    </location>
</feature>
<dbReference type="Pfam" id="PF20260">
    <property type="entry name" value="PUA_4"/>
    <property type="match status" value="1"/>
</dbReference>
<evidence type="ECO:0000313" key="15">
    <source>
        <dbReference type="EMBL" id="QCW80914.1"/>
    </source>
</evidence>
<dbReference type="CDD" id="cd18084">
    <property type="entry name" value="RsmE-like"/>
    <property type="match status" value="1"/>
</dbReference>
<evidence type="ECO:0000259" key="13">
    <source>
        <dbReference type="Pfam" id="PF04452"/>
    </source>
</evidence>
<organism evidence="15 16">
    <name type="scientific">Methylotuvimicrobium buryatense</name>
    <name type="common">Methylomicrobium buryatense</name>
    <dbReference type="NCBI Taxonomy" id="95641"/>
    <lineage>
        <taxon>Bacteria</taxon>
        <taxon>Pseudomonadati</taxon>
        <taxon>Pseudomonadota</taxon>
        <taxon>Gammaproteobacteria</taxon>
        <taxon>Methylococcales</taxon>
        <taxon>Methylococcaceae</taxon>
        <taxon>Methylotuvimicrobium</taxon>
    </lineage>
</organism>
<evidence type="ECO:0000256" key="8">
    <source>
        <dbReference type="ARBA" id="ARBA00022679"/>
    </source>
</evidence>
<dbReference type="PANTHER" id="PTHR30027:SF3">
    <property type="entry name" value="16S RRNA (URACIL(1498)-N(3))-METHYLTRANSFERASE"/>
    <property type="match status" value="1"/>
</dbReference>
<dbReference type="NCBIfam" id="NF008692">
    <property type="entry name" value="PRK11713.1-5"/>
    <property type="match status" value="1"/>
</dbReference>
<dbReference type="InterPro" id="IPR029028">
    <property type="entry name" value="Alpha/beta_knot_MTases"/>
</dbReference>
<dbReference type="InterPro" id="IPR029026">
    <property type="entry name" value="tRNA_m1G_MTases_N"/>
</dbReference>
<dbReference type="Gene3D" id="3.40.1280.10">
    <property type="match status" value="1"/>
</dbReference>
<dbReference type="Proteomes" id="UP000305881">
    <property type="component" value="Chromosome"/>
</dbReference>
<accession>A0A4P9UIK6</accession>